<dbReference type="InterPro" id="IPR000524">
    <property type="entry name" value="Tscrpt_reg_HTH_GntR"/>
</dbReference>
<organism evidence="6 9">
    <name type="scientific">Exiguobacterium indicum</name>
    <dbReference type="NCBI Taxonomy" id="296995"/>
    <lineage>
        <taxon>Bacteria</taxon>
        <taxon>Bacillati</taxon>
        <taxon>Bacillota</taxon>
        <taxon>Bacilli</taxon>
        <taxon>Bacillales</taxon>
        <taxon>Bacillales Family XII. Incertae Sedis</taxon>
        <taxon>Exiguobacterium</taxon>
    </lineage>
</organism>
<dbReference type="FunFam" id="3.40.1410.10:FF:000008">
    <property type="entry name" value="Transcriptional regulator, GntR family"/>
    <property type="match status" value="1"/>
</dbReference>
<feature type="domain" description="HTH gntR-type" evidence="5">
    <location>
        <begin position="6"/>
        <end position="74"/>
    </location>
</feature>
<evidence type="ECO:0000256" key="2">
    <source>
        <dbReference type="ARBA" id="ARBA00023015"/>
    </source>
</evidence>
<dbReference type="Proteomes" id="UP001387110">
    <property type="component" value="Unassembled WGS sequence"/>
</dbReference>
<dbReference type="Gene3D" id="3.40.1410.10">
    <property type="entry name" value="Chorismate lyase-like"/>
    <property type="match status" value="1"/>
</dbReference>
<dbReference type="GO" id="GO:0003677">
    <property type="term" value="F:DNA binding"/>
    <property type="evidence" value="ECO:0007669"/>
    <property type="project" value="UniProtKB-KW"/>
</dbReference>
<dbReference type="Proteomes" id="UP000072605">
    <property type="component" value="Unassembled WGS sequence"/>
</dbReference>
<keyword evidence="4" id="KW-0804">Transcription</keyword>
<dbReference type="FunFam" id="1.10.10.10:FF:000079">
    <property type="entry name" value="GntR family transcriptional regulator"/>
    <property type="match status" value="1"/>
</dbReference>
<evidence type="ECO:0000259" key="5">
    <source>
        <dbReference type="PROSITE" id="PS50949"/>
    </source>
</evidence>
<dbReference type="SUPFAM" id="SSF46785">
    <property type="entry name" value="Winged helix' DNA-binding domain"/>
    <property type="match status" value="1"/>
</dbReference>
<keyword evidence="3" id="KW-0238">DNA-binding</keyword>
<dbReference type="InterPro" id="IPR028978">
    <property type="entry name" value="Chorismate_lyase_/UTRA_dom_sf"/>
</dbReference>
<evidence type="ECO:0000313" key="8">
    <source>
        <dbReference type="EMBL" id="MEI4460851.1"/>
    </source>
</evidence>
<evidence type="ECO:0000313" key="11">
    <source>
        <dbReference type="Proteomes" id="UP001387110"/>
    </source>
</evidence>
<evidence type="ECO:0000256" key="1">
    <source>
        <dbReference type="ARBA" id="ARBA00022491"/>
    </source>
</evidence>
<evidence type="ECO:0000256" key="3">
    <source>
        <dbReference type="ARBA" id="ARBA00023125"/>
    </source>
</evidence>
<gene>
    <name evidence="6" type="ORF">AS033_14635</name>
    <name evidence="7" type="ORF">RSA11_03035</name>
    <name evidence="8" type="ORF">SZL87_00295</name>
</gene>
<reference evidence="6 9" key="1">
    <citation type="journal article" date="2015" name="Int. J. Syst. Evol. Microbiol.">
        <title>Exiguobacterium enclense sp. nov., isolated from sediment.</title>
        <authorList>
            <person name="Dastager S.G."/>
            <person name="Mawlankar R."/>
            <person name="Sonalkar V.V."/>
            <person name="Thorat M.N."/>
            <person name="Mual P."/>
            <person name="Verma A."/>
            <person name="Krishnamurthi S."/>
            <person name="Tang S.K."/>
            <person name="Li W.J."/>
        </authorList>
    </citation>
    <scope>NUCLEOTIDE SEQUENCE [LARGE SCALE GENOMIC DNA]</scope>
    <source>
        <strain evidence="6 9">NIO-1109</strain>
    </source>
</reference>
<dbReference type="RefSeq" id="WP_023468234.1">
    <property type="nucleotide sequence ID" value="NZ_FMYN01000006.1"/>
</dbReference>
<keyword evidence="1" id="KW-0678">Repressor</keyword>
<dbReference type="GO" id="GO:0003700">
    <property type="term" value="F:DNA-binding transcription factor activity"/>
    <property type="evidence" value="ECO:0007669"/>
    <property type="project" value="InterPro"/>
</dbReference>
<protein>
    <submittedName>
        <fullName evidence="6">GntR family transcriptional regulator</fullName>
    </submittedName>
</protein>
<reference evidence="7 10" key="2">
    <citation type="journal article" date="2016" name="Front. Microbiol.">
        <title>Genomic Resource of Rice Seed Associated Bacteria.</title>
        <authorList>
            <person name="Midha S."/>
            <person name="Bansal K."/>
            <person name="Sharma S."/>
            <person name="Kumar N."/>
            <person name="Patil P.P."/>
            <person name="Chaudhry V."/>
            <person name="Patil P.B."/>
        </authorList>
    </citation>
    <scope>NUCLEOTIDE SEQUENCE [LARGE SCALE GENOMIC DNA]</scope>
    <source>
        <strain evidence="7 10">RSA11</strain>
    </source>
</reference>
<proteinExistence type="predicted"/>
<keyword evidence="2" id="KW-0805">Transcription regulation</keyword>
<dbReference type="OrthoDB" id="9815017at2"/>
<dbReference type="InterPro" id="IPR036388">
    <property type="entry name" value="WH-like_DNA-bd_sf"/>
</dbReference>
<dbReference type="EMBL" id="LDQV01000012">
    <property type="protein sequence ID" value="KTR27659.1"/>
    <property type="molecule type" value="Genomic_DNA"/>
</dbReference>
<dbReference type="Pfam" id="PF07702">
    <property type="entry name" value="UTRA"/>
    <property type="match status" value="1"/>
</dbReference>
<dbReference type="SMART" id="SM00345">
    <property type="entry name" value="HTH_GNTR"/>
    <property type="match status" value="1"/>
</dbReference>
<dbReference type="PRINTS" id="PR00035">
    <property type="entry name" value="HTHGNTR"/>
</dbReference>
<dbReference type="GO" id="GO:0045892">
    <property type="term" value="P:negative regulation of DNA-templated transcription"/>
    <property type="evidence" value="ECO:0007669"/>
    <property type="project" value="TreeGrafter"/>
</dbReference>
<evidence type="ECO:0000313" key="6">
    <source>
        <dbReference type="EMBL" id="KSU47894.1"/>
    </source>
</evidence>
<dbReference type="AlphaFoldDB" id="A0A0V8GCN3"/>
<dbReference type="PROSITE" id="PS50949">
    <property type="entry name" value="HTH_GNTR"/>
    <property type="match status" value="1"/>
</dbReference>
<dbReference type="SUPFAM" id="SSF64288">
    <property type="entry name" value="Chorismate lyase-like"/>
    <property type="match status" value="1"/>
</dbReference>
<dbReference type="CDD" id="cd07377">
    <property type="entry name" value="WHTH_GntR"/>
    <property type="match status" value="1"/>
</dbReference>
<reference evidence="8 11" key="3">
    <citation type="submission" date="2023-12" db="EMBL/GenBank/DDBJ databases">
        <authorList>
            <person name="Easwaran N."/>
            <person name="Lazarus H.P.S."/>
        </authorList>
    </citation>
    <scope>NUCLEOTIDE SEQUENCE [LARGE SCALE GENOMIC DNA]</scope>
    <source>
        <strain evidence="8 11">VIT-2023</strain>
    </source>
</reference>
<dbReference type="EMBL" id="LNQL01000006">
    <property type="protein sequence ID" value="KSU47894.1"/>
    <property type="molecule type" value="Genomic_DNA"/>
</dbReference>
<comment type="caution">
    <text evidence="6">The sequence shown here is derived from an EMBL/GenBank/DDBJ whole genome shotgun (WGS) entry which is preliminary data.</text>
</comment>
<dbReference type="InterPro" id="IPR036390">
    <property type="entry name" value="WH_DNA-bd_sf"/>
</dbReference>
<dbReference type="Proteomes" id="UP000053797">
    <property type="component" value="Unassembled WGS sequence"/>
</dbReference>
<dbReference type="Pfam" id="PF00392">
    <property type="entry name" value="GntR"/>
    <property type="match status" value="1"/>
</dbReference>
<sequence length="242" mass="28326">MSNKKKPKYEKIADELRERILHGGYNVEEAMPDEIQLAEEFEVSRMTMKRALEILVLEGIIYRQRGQGTFILPSSFSQGRINVLNKESQGLTKLLGERAVRSEVLQFEVRFPEAEVARHLMIEKTDPVYEIRRVRYVDDEPYVIEHTFMPSSLITGVTREVLDSSIYRYIQEELGYTITSSHKMIRADKPNQWDHEYLGNEETDPVIEVEQVVFLGNGKPFEYSFSRHRYDKFVFTSVHIGR</sequence>
<evidence type="ECO:0000256" key="4">
    <source>
        <dbReference type="ARBA" id="ARBA00023163"/>
    </source>
</evidence>
<evidence type="ECO:0000313" key="9">
    <source>
        <dbReference type="Proteomes" id="UP000053797"/>
    </source>
</evidence>
<dbReference type="PANTHER" id="PTHR44846">
    <property type="entry name" value="MANNOSYL-D-GLYCERATE TRANSPORT/METABOLISM SYSTEM REPRESSOR MNGR-RELATED"/>
    <property type="match status" value="1"/>
</dbReference>
<dbReference type="EMBL" id="JBAWKY010000001">
    <property type="protein sequence ID" value="MEI4460851.1"/>
    <property type="molecule type" value="Genomic_DNA"/>
</dbReference>
<keyword evidence="11" id="KW-1185">Reference proteome</keyword>
<evidence type="ECO:0000313" key="7">
    <source>
        <dbReference type="EMBL" id="KTR27659.1"/>
    </source>
</evidence>
<dbReference type="SMART" id="SM00866">
    <property type="entry name" value="UTRA"/>
    <property type="match status" value="1"/>
</dbReference>
<dbReference type="Gene3D" id="1.10.10.10">
    <property type="entry name" value="Winged helix-like DNA-binding domain superfamily/Winged helix DNA-binding domain"/>
    <property type="match status" value="1"/>
</dbReference>
<dbReference type="InterPro" id="IPR050679">
    <property type="entry name" value="Bact_HTH_transcr_reg"/>
</dbReference>
<evidence type="ECO:0000313" key="10">
    <source>
        <dbReference type="Proteomes" id="UP000072605"/>
    </source>
</evidence>
<name>A0A0V8GCN3_9BACL</name>
<accession>A0A0V8GCN3</accession>
<dbReference type="PANTHER" id="PTHR44846:SF5">
    <property type="entry name" value="HTH-TYPE TRANSCRIPTIONAL REGULATOR GMUR"/>
    <property type="match status" value="1"/>
</dbReference>
<dbReference type="InterPro" id="IPR011663">
    <property type="entry name" value="UTRA"/>
</dbReference>
<dbReference type="GeneID" id="90836644"/>